<feature type="region of interest" description="Disordered" evidence="1">
    <location>
        <begin position="63"/>
        <end position="88"/>
    </location>
</feature>
<evidence type="ECO:0000256" key="1">
    <source>
        <dbReference type="SAM" id="MobiDB-lite"/>
    </source>
</evidence>
<evidence type="ECO:0000313" key="2">
    <source>
        <dbReference type="EMBL" id="GLS44663.1"/>
    </source>
</evidence>
<name>A0ABQ6D8M7_9HYPH</name>
<feature type="compositionally biased region" description="Basic and acidic residues" evidence="1">
    <location>
        <begin position="73"/>
        <end position="88"/>
    </location>
</feature>
<dbReference type="EMBL" id="BSPG01000013">
    <property type="protein sequence ID" value="GLS44663.1"/>
    <property type="molecule type" value="Genomic_DNA"/>
</dbReference>
<feature type="region of interest" description="Disordered" evidence="1">
    <location>
        <begin position="1"/>
        <end position="46"/>
    </location>
</feature>
<dbReference type="Proteomes" id="UP001156881">
    <property type="component" value="Unassembled WGS sequence"/>
</dbReference>
<accession>A0ABQ6D8M7</accession>
<keyword evidence="3" id="KW-1185">Reference proteome</keyword>
<proteinExistence type="predicted"/>
<comment type="caution">
    <text evidence="2">The sequence shown here is derived from an EMBL/GenBank/DDBJ whole genome shotgun (WGS) entry which is preliminary data.</text>
</comment>
<gene>
    <name evidence="2" type="ORF">GCM10007884_26510</name>
</gene>
<sequence length="88" mass="9706">MTPTVSKTRPRTADGVQPERSNEHPGWQSLPIPLPTSAEREALSPENRFTISRCRIAPEGGIRRVTHAGGGGRRKDTVRKTDLDFGSR</sequence>
<organism evidence="2 3">
    <name type="scientific">Methylobacterium brachythecii</name>
    <dbReference type="NCBI Taxonomy" id="1176177"/>
    <lineage>
        <taxon>Bacteria</taxon>
        <taxon>Pseudomonadati</taxon>
        <taxon>Pseudomonadota</taxon>
        <taxon>Alphaproteobacteria</taxon>
        <taxon>Hyphomicrobiales</taxon>
        <taxon>Methylobacteriaceae</taxon>
        <taxon>Methylobacterium</taxon>
    </lineage>
</organism>
<evidence type="ECO:0000313" key="3">
    <source>
        <dbReference type="Proteomes" id="UP001156881"/>
    </source>
</evidence>
<reference evidence="3" key="1">
    <citation type="journal article" date="2019" name="Int. J. Syst. Evol. Microbiol.">
        <title>The Global Catalogue of Microorganisms (GCM) 10K type strain sequencing project: providing services to taxonomists for standard genome sequencing and annotation.</title>
        <authorList>
            <consortium name="The Broad Institute Genomics Platform"/>
            <consortium name="The Broad Institute Genome Sequencing Center for Infectious Disease"/>
            <person name="Wu L."/>
            <person name="Ma J."/>
        </authorList>
    </citation>
    <scope>NUCLEOTIDE SEQUENCE [LARGE SCALE GENOMIC DNA]</scope>
    <source>
        <strain evidence="3">NBRC 107710</strain>
    </source>
</reference>
<protein>
    <submittedName>
        <fullName evidence="2">Uncharacterized protein</fullName>
    </submittedName>
</protein>